<protein>
    <submittedName>
        <fullName evidence="1">Uncharacterized protein</fullName>
    </submittedName>
</protein>
<evidence type="ECO:0000313" key="1">
    <source>
        <dbReference type="EMBL" id="KIP06686.1"/>
    </source>
</evidence>
<organism evidence="1 2">
    <name type="scientific">Phlebiopsis gigantea (strain 11061_1 CR5-6)</name>
    <name type="common">White-rot fungus</name>
    <name type="synonym">Peniophora gigantea</name>
    <dbReference type="NCBI Taxonomy" id="745531"/>
    <lineage>
        <taxon>Eukaryota</taxon>
        <taxon>Fungi</taxon>
        <taxon>Dikarya</taxon>
        <taxon>Basidiomycota</taxon>
        <taxon>Agaricomycotina</taxon>
        <taxon>Agaricomycetes</taxon>
        <taxon>Polyporales</taxon>
        <taxon>Phanerochaetaceae</taxon>
        <taxon>Phlebiopsis</taxon>
    </lineage>
</organism>
<dbReference type="EMBL" id="KN840512">
    <property type="protein sequence ID" value="KIP06686.1"/>
    <property type="molecule type" value="Genomic_DNA"/>
</dbReference>
<keyword evidence="2" id="KW-1185">Reference proteome</keyword>
<proteinExistence type="predicted"/>
<dbReference type="Proteomes" id="UP000053257">
    <property type="component" value="Unassembled WGS sequence"/>
</dbReference>
<reference evidence="1 2" key="1">
    <citation type="journal article" date="2014" name="PLoS Genet.">
        <title>Analysis of the Phlebiopsis gigantea genome, transcriptome and secretome provides insight into its pioneer colonization strategies of wood.</title>
        <authorList>
            <person name="Hori C."/>
            <person name="Ishida T."/>
            <person name="Igarashi K."/>
            <person name="Samejima M."/>
            <person name="Suzuki H."/>
            <person name="Master E."/>
            <person name="Ferreira P."/>
            <person name="Ruiz-Duenas F.J."/>
            <person name="Held B."/>
            <person name="Canessa P."/>
            <person name="Larrondo L.F."/>
            <person name="Schmoll M."/>
            <person name="Druzhinina I.S."/>
            <person name="Kubicek C.P."/>
            <person name="Gaskell J.A."/>
            <person name="Kersten P."/>
            <person name="St John F."/>
            <person name="Glasner J."/>
            <person name="Sabat G."/>
            <person name="Splinter BonDurant S."/>
            <person name="Syed K."/>
            <person name="Yadav J."/>
            <person name="Mgbeahuruike A.C."/>
            <person name="Kovalchuk A."/>
            <person name="Asiegbu F.O."/>
            <person name="Lackner G."/>
            <person name="Hoffmeister D."/>
            <person name="Rencoret J."/>
            <person name="Gutierrez A."/>
            <person name="Sun H."/>
            <person name="Lindquist E."/>
            <person name="Barry K."/>
            <person name="Riley R."/>
            <person name="Grigoriev I.V."/>
            <person name="Henrissat B."/>
            <person name="Kues U."/>
            <person name="Berka R.M."/>
            <person name="Martinez A.T."/>
            <person name="Covert S.F."/>
            <person name="Blanchette R.A."/>
            <person name="Cullen D."/>
        </authorList>
    </citation>
    <scope>NUCLEOTIDE SEQUENCE [LARGE SCALE GENOMIC DNA]</scope>
    <source>
        <strain evidence="1 2">11061_1 CR5-6</strain>
    </source>
</reference>
<dbReference type="HOGENOM" id="CLU_790133_0_0_1"/>
<accession>A0A0C3RXM8</accession>
<name>A0A0C3RXM8_PHLG1</name>
<dbReference type="AlphaFoldDB" id="A0A0C3RXM8"/>
<sequence length="351" mass="39364">MASVAPQEIVFSTRFRIEGSDGKFRFSNVKRASSLDKDVPVGIFTEDGDVHTRQQSSNTKKDLATTFKDGQTTHVETTTTVTVKSITHPTNASEKKSVSSRQPLGVSDSAIWVLKVVDIIKGTYIIEVDGGLVGEVDDRLYAFYDERDRHQAKQWRIELHEDKTLKLRNAVKGRTLPFFRIFDIDNARQWAMNPVSPYIFTAPVEAYTYYISQKVSPTETGYVTYGPGIPEGPEYQATLHEDRNTCTIQQVGCGFVIQINGHYAVEHDDKLWASNVASLENATRWAIVSREGVPLELGSIVDAFVYKVEHTNSPTLAWQPAGTDKQISVLPLGFNPESHIFHFDPEVHIED</sequence>
<evidence type="ECO:0000313" key="2">
    <source>
        <dbReference type="Proteomes" id="UP000053257"/>
    </source>
</evidence>
<gene>
    <name evidence="1" type="ORF">PHLGIDRAFT_19382</name>
</gene>
<dbReference type="Gene3D" id="2.80.10.50">
    <property type="match status" value="2"/>
</dbReference>